<dbReference type="InParanoid" id="A0A7N6AZN0"/>
<dbReference type="Ensembl" id="ENSATET00000054066.1">
    <property type="protein sequence ID" value="ENSATEP00000055427.1"/>
    <property type="gene ID" value="ENSATEG00000026963.1"/>
</dbReference>
<dbReference type="Pfam" id="PF00059">
    <property type="entry name" value="Lectin_C"/>
    <property type="match status" value="1"/>
</dbReference>
<proteinExistence type="predicted"/>
<dbReference type="SUPFAM" id="SSF56436">
    <property type="entry name" value="C-type lectin-like"/>
    <property type="match status" value="1"/>
</dbReference>
<dbReference type="GeneTree" id="ENSGT00940000177112"/>
<keyword evidence="3" id="KW-1185">Reference proteome</keyword>
<name>A0A7N6AZN0_ANATE</name>
<reference evidence="2" key="1">
    <citation type="submission" date="2021-04" db="EMBL/GenBank/DDBJ databases">
        <authorList>
            <consortium name="Wellcome Sanger Institute Data Sharing"/>
        </authorList>
    </citation>
    <scope>NUCLEOTIDE SEQUENCE [LARGE SCALE GENOMIC DNA]</scope>
</reference>
<feature type="domain" description="C-type lectin" evidence="1">
    <location>
        <begin position="20"/>
        <end position="87"/>
    </location>
</feature>
<organism evidence="2 3">
    <name type="scientific">Anabas testudineus</name>
    <name type="common">Climbing perch</name>
    <name type="synonym">Anthias testudineus</name>
    <dbReference type="NCBI Taxonomy" id="64144"/>
    <lineage>
        <taxon>Eukaryota</taxon>
        <taxon>Metazoa</taxon>
        <taxon>Chordata</taxon>
        <taxon>Craniata</taxon>
        <taxon>Vertebrata</taxon>
        <taxon>Euteleostomi</taxon>
        <taxon>Actinopterygii</taxon>
        <taxon>Neopterygii</taxon>
        <taxon>Teleostei</taxon>
        <taxon>Neoteleostei</taxon>
        <taxon>Acanthomorphata</taxon>
        <taxon>Anabantaria</taxon>
        <taxon>Anabantiformes</taxon>
        <taxon>Anabantoidei</taxon>
        <taxon>Anabantidae</taxon>
        <taxon>Anabas</taxon>
    </lineage>
</organism>
<dbReference type="PANTHER" id="PTHR45784:SF3">
    <property type="entry name" value="C-TYPE LECTIN DOMAIN FAMILY 4 MEMBER K-LIKE-RELATED"/>
    <property type="match status" value="1"/>
</dbReference>
<reference evidence="2" key="3">
    <citation type="submission" date="2025-09" db="UniProtKB">
        <authorList>
            <consortium name="Ensembl"/>
        </authorList>
    </citation>
    <scope>IDENTIFICATION</scope>
</reference>
<protein>
    <recommendedName>
        <fullName evidence="1">C-type lectin domain-containing protein</fullName>
    </recommendedName>
</protein>
<evidence type="ECO:0000313" key="2">
    <source>
        <dbReference type="Ensembl" id="ENSATEP00000055427.1"/>
    </source>
</evidence>
<accession>A0A7N6AZN0</accession>
<dbReference type="AlphaFoldDB" id="A0A7N6AZN0"/>
<evidence type="ECO:0000259" key="1">
    <source>
        <dbReference type="PROSITE" id="PS50041"/>
    </source>
</evidence>
<sequence length="123" mass="14215">IYRFNFLSVTGGLCSLSSCVPQYNYVLFKTPKTWNDAQSYCRANCVDLATISTMEVMANVLEIVEGKYDDAAWIGLYQGTSVLWYWTLIGYDFYVHDPLFQMYFQIPDNQSINYRPGGMDRLL</sequence>
<dbReference type="Proteomes" id="UP000265040">
    <property type="component" value="Chromosome 16"/>
</dbReference>
<dbReference type="PANTHER" id="PTHR45784">
    <property type="entry name" value="C-TYPE LECTIN DOMAIN FAMILY 20 MEMBER A-RELATED"/>
    <property type="match status" value="1"/>
</dbReference>
<dbReference type="OrthoDB" id="441660at2759"/>
<reference evidence="2" key="2">
    <citation type="submission" date="2025-08" db="UniProtKB">
        <authorList>
            <consortium name="Ensembl"/>
        </authorList>
    </citation>
    <scope>IDENTIFICATION</scope>
</reference>
<dbReference type="PROSITE" id="PS50041">
    <property type="entry name" value="C_TYPE_LECTIN_2"/>
    <property type="match status" value="1"/>
</dbReference>
<evidence type="ECO:0000313" key="3">
    <source>
        <dbReference type="Proteomes" id="UP000265040"/>
    </source>
</evidence>
<dbReference type="InterPro" id="IPR001304">
    <property type="entry name" value="C-type_lectin-like"/>
</dbReference>
<dbReference type="Gene3D" id="3.10.100.10">
    <property type="entry name" value="Mannose-Binding Protein A, subunit A"/>
    <property type="match status" value="1"/>
</dbReference>
<dbReference type="InterPro" id="IPR016187">
    <property type="entry name" value="CTDL_fold"/>
</dbReference>
<dbReference type="InterPro" id="IPR016186">
    <property type="entry name" value="C-type_lectin-like/link_sf"/>
</dbReference>